<organism evidence="2 3">
    <name type="scientific">Paenibacillus tyrfis</name>
    <dbReference type="NCBI Taxonomy" id="1501230"/>
    <lineage>
        <taxon>Bacteria</taxon>
        <taxon>Bacillati</taxon>
        <taxon>Bacillota</taxon>
        <taxon>Bacilli</taxon>
        <taxon>Bacillales</taxon>
        <taxon>Paenibacillaceae</taxon>
        <taxon>Paenibacillus</taxon>
    </lineage>
</organism>
<feature type="region of interest" description="Disordered" evidence="1">
    <location>
        <begin position="52"/>
        <end position="72"/>
    </location>
</feature>
<dbReference type="RefSeq" id="WP_036688601.1">
    <property type="nucleotide sequence ID" value="NZ_FYEP01000001.1"/>
</dbReference>
<protein>
    <submittedName>
        <fullName evidence="2">Uncharacterized protein</fullName>
    </submittedName>
</protein>
<comment type="caution">
    <text evidence="2">The sequence shown here is derived from an EMBL/GenBank/DDBJ whole genome shotgun (WGS) entry which is preliminary data.</text>
</comment>
<dbReference type="EMBL" id="JNVM01000022">
    <property type="protein sequence ID" value="KEQ23423.1"/>
    <property type="molecule type" value="Genomic_DNA"/>
</dbReference>
<gene>
    <name evidence="2" type="ORF">ET33_16470</name>
</gene>
<sequence length="72" mass="8096">MTEKKVKETSTYTVVRQLRHNDSKFKPGQPVELTEEEAGELLELGAVKVLEQPAEKMKSQGKNQDPEGTPEK</sequence>
<evidence type="ECO:0000313" key="2">
    <source>
        <dbReference type="EMBL" id="KEQ23423.1"/>
    </source>
</evidence>
<evidence type="ECO:0000256" key="1">
    <source>
        <dbReference type="SAM" id="MobiDB-lite"/>
    </source>
</evidence>
<name>A0A081NYA0_9BACL</name>
<accession>A0A081NYA0</accession>
<dbReference type="Proteomes" id="UP000028123">
    <property type="component" value="Unassembled WGS sequence"/>
</dbReference>
<evidence type="ECO:0000313" key="3">
    <source>
        <dbReference type="Proteomes" id="UP000028123"/>
    </source>
</evidence>
<proteinExistence type="predicted"/>
<dbReference type="AlphaFoldDB" id="A0A081NYA0"/>
<reference evidence="2 3" key="1">
    <citation type="submission" date="2014-06" db="EMBL/GenBank/DDBJ databases">
        <title>Draft genome sequence of Paenibacillus sp. MSt1.</title>
        <authorList>
            <person name="Aw Y.K."/>
            <person name="Ong K.S."/>
            <person name="Gan H.M."/>
            <person name="Lee S.M."/>
        </authorList>
    </citation>
    <scope>NUCLEOTIDE SEQUENCE [LARGE SCALE GENOMIC DNA]</scope>
    <source>
        <strain evidence="2 3">MSt1</strain>
    </source>
</reference>
<keyword evidence="3" id="KW-1185">Reference proteome</keyword>